<dbReference type="Proteomes" id="UP000807025">
    <property type="component" value="Unassembled WGS sequence"/>
</dbReference>
<evidence type="ECO:0000256" key="4">
    <source>
        <dbReference type="ARBA" id="ARBA00022989"/>
    </source>
</evidence>
<accession>A0A9P6A2N5</accession>
<protein>
    <submittedName>
        <fullName evidence="8">Lipid phosphate phosphatase 1</fullName>
    </submittedName>
</protein>
<dbReference type="GO" id="GO:0006644">
    <property type="term" value="P:phospholipid metabolic process"/>
    <property type="evidence" value="ECO:0007669"/>
    <property type="project" value="InterPro"/>
</dbReference>
<proteinExistence type="inferred from homology"/>
<dbReference type="Pfam" id="PF01569">
    <property type="entry name" value="PAP2"/>
    <property type="match status" value="1"/>
</dbReference>
<keyword evidence="3 6" id="KW-0812">Transmembrane</keyword>
<keyword evidence="9" id="KW-1185">Reference proteome</keyword>
<comment type="caution">
    <text evidence="8">The sequence shown here is derived from an EMBL/GenBank/DDBJ whole genome shotgun (WGS) entry which is preliminary data.</text>
</comment>
<dbReference type="GO" id="GO:0046839">
    <property type="term" value="P:phospholipid dephosphorylation"/>
    <property type="evidence" value="ECO:0007669"/>
    <property type="project" value="TreeGrafter"/>
</dbReference>
<dbReference type="Gene3D" id="1.20.144.10">
    <property type="entry name" value="Phosphatidic acid phosphatase type 2/haloperoxidase"/>
    <property type="match status" value="1"/>
</dbReference>
<keyword evidence="5 6" id="KW-0472">Membrane</keyword>
<evidence type="ECO:0000259" key="7">
    <source>
        <dbReference type="SMART" id="SM00014"/>
    </source>
</evidence>
<gene>
    <name evidence="8" type="ORF">BDN71DRAFT_1467813</name>
</gene>
<evidence type="ECO:0000256" key="5">
    <source>
        <dbReference type="ARBA" id="ARBA00023136"/>
    </source>
</evidence>
<dbReference type="InterPro" id="IPR000326">
    <property type="entry name" value="PAP2/HPO"/>
</dbReference>
<dbReference type="InterPro" id="IPR036938">
    <property type="entry name" value="PAP2/HPO_sf"/>
</dbReference>
<comment type="similarity">
    <text evidence="2">Belongs to the PA-phosphatase related phosphoesterase family.</text>
</comment>
<dbReference type="SUPFAM" id="SSF48317">
    <property type="entry name" value="Acid phosphatase/Vanadium-dependent haloperoxidase"/>
    <property type="match status" value="1"/>
</dbReference>
<name>A0A9P6A2N5_PLEER</name>
<keyword evidence="4 6" id="KW-1133">Transmembrane helix</keyword>
<dbReference type="GO" id="GO:0008195">
    <property type="term" value="F:phosphatidate phosphatase activity"/>
    <property type="evidence" value="ECO:0007669"/>
    <property type="project" value="TreeGrafter"/>
</dbReference>
<evidence type="ECO:0000256" key="3">
    <source>
        <dbReference type="ARBA" id="ARBA00022692"/>
    </source>
</evidence>
<dbReference type="PANTHER" id="PTHR10165">
    <property type="entry name" value="LIPID PHOSPHATE PHOSPHATASE"/>
    <property type="match status" value="1"/>
</dbReference>
<organism evidence="8 9">
    <name type="scientific">Pleurotus eryngii</name>
    <name type="common">Boletus of the steppes</name>
    <dbReference type="NCBI Taxonomy" id="5323"/>
    <lineage>
        <taxon>Eukaryota</taxon>
        <taxon>Fungi</taxon>
        <taxon>Dikarya</taxon>
        <taxon>Basidiomycota</taxon>
        <taxon>Agaricomycotina</taxon>
        <taxon>Agaricomycetes</taxon>
        <taxon>Agaricomycetidae</taxon>
        <taxon>Agaricales</taxon>
        <taxon>Pleurotineae</taxon>
        <taxon>Pleurotaceae</taxon>
        <taxon>Pleurotus</taxon>
    </lineage>
</organism>
<dbReference type="SMART" id="SM00014">
    <property type="entry name" value="acidPPc"/>
    <property type="match status" value="1"/>
</dbReference>
<feature type="domain" description="Phosphatidic acid phosphatase type 2/haloperoxidase" evidence="7">
    <location>
        <begin position="102"/>
        <end position="244"/>
    </location>
</feature>
<feature type="transmembrane region" description="Helical" evidence="6">
    <location>
        <begin position="23"/>
        <end position="41"/>
    </location>
</feature>
<feature type="transmembrane region" description="Helical" evidence="6">
    <location>
        <begin position="229"/>
        <end position="247"/>
    </location>
</feature>
<evidence type="ECO:0000256" key="1">
    <source>
        <dbReference type="ARBA" id="ARBA00004141"/>
    </source>
</evidence>
<evidence type="ECO:0000256" key="2">
    <source>
        <dbReference type="ARBA" id="ARBA00008816"/>
    </source>
</evidence>
<dbReference type="EMBL" id="MU154546">
    <property type="protein sequence ID" value="KAF9497115.1"/>
    <property type="molecule type" value="Genomic_DNA"/>
</dbReference>
<dbReference type="OrthoDB" id="10030083at2759"/>
<reference evidence="8" key="1">
    <citation type="submission" date="2020-11" db="EMBL/GenBank/DDBJ databases">
        <authorList>
            <consortium name="DOE Joint Genome Institute"/>
            <person name="Ahrendt S."/>
            <person name="Riley R."/>
            <person name="Andreopoulos W."/>
            <person name="Labutti K."/>
            <person name="Pangilinan J."/>
            <person name="Ruiz-Duenas F.J."/>
            <person name="Barrasa J.M."/>
            <person name="Sanchez-Garcia M."/>
            <person name="Camarero S."/>
            <person name="Miyauchi S."/>
            <person name="Serrano A."/>
            <person name="Linde D."/>
            <person name="Babiker R."/>
            <person name="Drula E."/>
            <person name="Ayuso-Fernandez I."/>
            <person name="Pacheco R."/>
            <person name="Padilla G."/>
            <person name="Ferreira P."/>
            <person name="Barriuso J."/>
            <person name="Kellner H."/>
            <person name="Castanera R."/>
            <person name="Alfaro M."/>
            <person name="Ramirez L."/>
            <person name="Pisabarro A.G."/>
            <person name="Kuo A."/>
            <person name="Tritt A."/>
            <person name="Lipzen A."/>
            <person name="He G."/>
            <person name="Yan M."/>
            <person name="Ng V."/>
            <person name="Cullen D."/>
            <person name="Martin F."/>
            <person name="Rosso M.-N."/>
            <person name="Henrissat B."/>
            <person name="Hibbett D."/>
            <person name="Martinez A.T."/>
            <person name="Grigoriev I.V."/>
        </authorList>
    </citation>
    <scope>NUCLEOTIDE SEQUENCE</scope>
    <source>
        <strain evidence="8">ATCC 90797</strain>
    </source>
</reference>
<evidence type="ECO:0000313" key="9">
    <source>
        <dbReference type="Proteomes" id="UP000807025"/>
    </source>
</evidence>
<dbReference type="CDD" id="cd03390">
    <property type="entry name" value="PAP2_containing_1_like"/>
    <property type="match status" value="1"/>
</dbReference>
<feature type="transmembrane region" description="Helical" evidence="6">
    <location>
        <begin position="162"/>
        <end position="181"/>
    </location>
</feature>
<dbReference type="AlphaFoldDB" id="A0A9P6A2N5"/>
<feature type="transmembrane region" description="Helical" evidence="6">
    <location>
        <begin position="201"/>
        <end position="217"/>
    </location>
</feature>
<evidence type="ECO:0000256" key="6">
    <source>
        <dbReference type="SAM" id="Phobius"/>
    </source>
</evidence>
<dbReference type="PANTHER" id="PTHR10165:SF35">
    <property type="entry name" value="RE23632P"/>
    <property type="match status" value="1"/>
</dbReference>
<comment type="subcellular location">
    <subcellularLocation>
        <location evidence="1">Membrane</location>
        <topology evidence="1">Multi-pass membrane protein</topology>
    </subcellularLocation>
</comment>
<dbReference type="InterPro" id="IPR043216">
    <property type="entry name" value="PAP-like"/>
</dbReference>
<evidence type="ECO:0000313" key="8">
    <source>
        <dbReference type="EMBL" id="KAF9497115.1"/>
    </source>
</evidence>
<feature type="transmembrane region" description="Helical" evidence="6">
    <location>
        <begin position="70"/>
        <end position="90"/>
    </location>
</feature>
<dbReference type="GO" id="GO:0016020">
    <property type="term" value="C:membrane"/>
    <property type="evidence" value="ECO:0007669"/>
    <property type="project" value="UniProtKB-SubCell"/>
</dbReference>
<sequence length="294" mass="33399">MAIFGQLRALFGRDAVSWWDRSYFFDWVFVFAIWVLGYLASNIPPFEREFKLHDSAIDHHHHHHSQISGVVNNVIAVFLPLTTVIVFGTFRRSLLDIHHGAIAIMGSRGLTHLLTEFLKNTVGRLRPDFLARCKWDKALKECTGHIENVLDGRRSFPSGHSASAFTGMTFLSLYLAGQTAAWCFHAPLPPSSWTSSRAGRLSITIAPMIWAVYVAITRLEDYRHHKEDVIVGSLIGISMATIFYLMFWPNPFYASNFQQGSPTEPRLAYTNDTYRDRNGAFELARFEVDESEAV</sequence>